<organism evidence="7 8">
    <name type="scientific">Candidatus Roizmanbacteria bacterium CG11_big_fil_rev_8_21_14_0_20_36_8</name>
    <dbReference type="NCBI Taxonomy" id="1974856"/>
    <lineage>
        <taxon>Bacteria</taxon>
        <taxon>Candidatus Roizmaniibacteriota</taxon>
    </lineage>
</organism>
<feature type="transmembrane region" description="Helical" evidence="6">
    <location>
        <begin position="90"/>
        <end position="112"/>
    </location>
</feature>
<name>A0A2M6IV58_9BACT</name>
<feature type="transmembrane region" description="Helical" evidence="6">
    <location>
        <begin position="132"/>
        <end position="154"/>
    </location>
</feature>
<sequence length="238" mass="27048">MKALFKKELLFYFNSPLGYISIVLFGVFANFMFVKDIFVYGSASLRPFFEIVPWLFMIFIPALTMRLIAEEKRTNTIEVLMSMPISEMQIVISKWLSTVLMVGVGLILTMGLPISMYLLTKQVGVRLYLPEVFVGYFGLILLASAYISISLFFSSITKNQIVAFLTSALVIFFLMIFSTDFAASILPKLLQNYLNYLSPTTQLDSLIKGVLDLRSIFYFVSVDALFIFLTVIGLENRQ</sequence>
<evidence type="ECO:0000256" key="4">
    <source>
        <dbReference type="ARBA" id="ARBA00022989"/>
    </source>
</evidence>
<evidence type="ECO:0000256" key="2">
    <source>
        <dbReference type="ARBA" id="ARBA00022475"/>
    </source>
</evidence>
<keyword evidence="4 6" id="KW-1133">Transmembrane helix</keyword>
<accession>A0A2M6IV58</accession>
<evidence type="ECO:0000256" key="1">
    <source>
        <dbReference type="ARBA" id="ARBA00004651"/>
    </source>
</evidence>
<dbReference type="AlphaFoldDB" id="A0A2M6IV58"/>
<dbReference type="Pfam" id="PF12679">
    <property type="entry name" value="ABC2_membrane_2"/>
    <property type="match status" value="1"/>
</dbReference>
<keyword evidence="3 6" id="KW-0812">Transmembrane</keyword>
<comment type="caution">
    <text evidence="7">The sequence shown here is derived from an EMBL/GenBank/DDBJ whole genome shotgun (WGS) entry which is preliminary data.</text>
</comment>
<dbReference type="Proteomes" id="UP000231056">
    <property type="component" value="Unassembled WGS sequence"/>
</dbReference>
<keyword evidence="2" id="KW-1003">Cell membrane</keyword>
<feature type="transmembrane region" description="Helical" evidence="6">
    <location>
        <begin position="216"/>
        <end position="234"/>
    </location>
</feature>
<protein>
    <submittedName>
        <fullName evidence="7">ABC transporter</fullName>
    </submittedName>
</protein>
<dbReference type="GO" id="GO:0005886">
    <property type="term" value="C:plasma membrane"/>
    <property type="evidence" value="ECO:0007669"/>
    <property type="project" value="UniProtKB-SubCell"/>
</dbReference>
<evidence type="ECO:0000256" key="3">
    <source>
        <dbReference type="ARBA" id="ARBA00022692"/>
    </source>
</evidence>
<evidence type="ECO:0000313" key="8">
    <source>
        <dbReference type="Proteomes" id="UP000231056"/>
    </source>
</evidence>
<feature type="transmembrane region" description="Helical" evidence="6">
    <location>
        <begin position="9"/>
        <end position="31"/>
    </location>
</feature>
<dbReference type="PANTHER" id="PTHR30294:SF29">
    <property type="entry name" value="MULTIDRUG ABC TRANSPORTER PERMEASE YBHS-RELATED"/>
    <property type="match status" value="1"/>
</dbReference>
<feature type="transmembrane region" description="Helical" evidence="6">
    <location>
        <begin position="161"/>
        <end position="186"/>
    </location>
</feature>
<evidence type="ECO:0000256" key="6">
    <source>
        <dbReference type="SAM" id="Phobius"/>
    </source>
</evidence>
<feature type="transmembrane region" description="Helical" evidence="6">
    <location>
        <begin position="51"/>
        <end position="69"/>
    </location>
</feature>
<dbReference type="InterPro" id="IPR051449">
    <property type="entry name" value="ABC-2_transporter_component"/>
</dbReference>
<comment type="subcellular location">
    <subcellularLocation>
        <location evidence="1">Cell membrane</location>
        <topology evidence="1">Multi-pass membrane protein</topology>
    </subcellularLocation>
</comment>
<dbReference type="PANTHER" id="PTHR30294">
    <property type="entry name" value="MEMBRANE COMPONENT OF ABC TRANSPORTER YHHJ-RELATED"/>
    <property type="match status" value="1"/>
</dbReference>
<evidence type="ECO:0000256" key="5">
    <source>
        <dbReference type="ARBA" id="ARBA00023136"/>
    </source>
</evidence>
<evidence type="ECO:0000313" key="7">
    <source>
        <dbReference type="EMBL" id="PIQ73809.1"/>
    </source>
</evidence>
<dbReference type="EMBL" id="PCVM01000009">
    <property type="protein sequence ID" value="PIQ73809.1"/>
    <property type="molecule type" value="Genomic_DNA"/>
</dbReference>
<keyword evidence="5 6" id="KW-0472">Membrane</keyword>
<proteinExistence type="predicted"/>
<dbReference type="GO" id="GO:0140359">
    <property type="term" value="F:ABC-type transporter activity"/>
    <property type="evidence" value="ECO:0007669"/>
    <property type="project" value="InterPro"/>
</dbReference>
<reference evidence="7 8" key="1">
    <citation type="submission" date="2017-09" db="EMBL/GenBank/DDBJ databases">
        <title>Depth-based differentiation of microbial function through sediment-hosted aquifers and enrichment of novel symbionts in the deep terrestrial subsurface.</title>
        <authorList>
            <person name="Probst A.J."/>
            <person name="Ladd B."/>
            <person name="Jarett J.K."/>
            <person name="Geller-Mcgrath D.E."/>
            <person name="Sieber C.M."/>
            <person name="Emerson J.B."/>
            <person name="Anantharaman K."/>
            <person name="Thomas B.C."/>
            <person name="Malmstrom R."/>
            <person name="Stieglmeier M."/>
            <person name="Klingl A."/>
            <person name="Woyke T."/>
            <person name="Ryan C.M."/>
            <person name="Banfield J.F."/>
        </authorList>
    </citation>
    <scope>NUCLEOTIDE SEQUENCE [LARGE SCALE GENOMIC DNA]</scope>
    <source>
        <strain evidence="7">CG11_big_fil_rev_8_21_14_0_20_36_8</strain>
    </source>
</reference>
<gene>
    <name evidence="7" type="ORF">COV58_00450</name>
</gene>